<dbReference type="EMBL" id="PEYE01000014">
    <property type="protein sequence ID" value="PIS38979.1"/>
    <property type="molecule type" value="Genomic_DNA"/>
</dbReference>
<evidence type="ECO:0000313" key="2">
    <source>
        <dbReference type="EMBL" id="PIS38979.1"/>
    </source>
</evidence>
<feature type="region of interest" description="Disordered" evidence="1">
    <location>
        <begin position="71"/>
        <end position="102"/>
    </location>
</feature>
<dbReference type="AlphaFoldDB" id="A0A2M6T0X7"/>
<proteinExistence type="predicted"/>
<feature type="region of interest" description="Disordered" evidence="1">
    <location>
        <begin position="1"/>
        <end position="36"/>
    </location>
</feature>
<reference evidence="3" key="1">
    <citation type="submission" date="2017-09" db="EMBL/GenBank/DDBJ databases">
        <title>Depth-based differentiation of microbial function through sediment-hosted aquifers and enrichment of novel symbionts in the deep terrestrial subsurface.</title>
        <authorList>
            <person name="Probst A.J."/>
            <person name="Ladd B."/>
            <person name="Jarett J.K."/>
            <person name="Geller-Mcgrath D.E."/>
            <person name="Sieber C.M.K."/>
            <person name="Emerson J.B."/>
            <person name="Anantharaman K."/>
            <person name="Thomas B.C."/>
            <person name="Malmstrom R."/>
            <person name="Stieglmeier M."/>
            <person name="Klingl A."/>
            <person name="Woyke T."/>
            <person name="Ryan C.M."/>
            <person name="Banfield J.F."/>
        </authorList>
    </citation>
    <scope>NUCLEOTIDE SEQUENCE [LARGE SCALE GENOMIC DNA]</scope>
</reference>
<dbReference type="Proteomes" id="UP000229390">
    <property type="component" value="Unassembled WGS sequence"/>
</dbReference>
<organism evidence="2 3">
    <name type="scientific">Candidatus Nealsonbacteria bacterium CG08_land_8_20_14_0_20_43_11</name>
    <dbReference type="NCBI Taxonomy" id="1974706"/>
    <lineage>
        <taxon>Bacteria</taxon>
        <taxon>Candidatus Nealsoniibacteriota</taxon>
    </lineage>
</organism>
<comment type="caution">
    <text evidence="2">The sequence shown here is derived from an EMBL/GenBank/DDBJ whole genome shotgun (WGS) entry which is preliminary data.</text>
</comment>
<evidence type="ECO:0000256" key="1">
    <source>
        <dbReference type="SAM" id="MobiDB-lite"/>
    </source>
</evidence>
<name>A0A2M6T0X7_9BACT</name>
<evidence type="ECO:0000313" key="3">
    <source>
        <dbReference type="Proteomes" id="UP000229390"/>
    </source>
</evidence>
<sequence length="102" mass="11048">MDECLSSALASQRSGSADFAPPPSNVAGTFDVPPKEEKIPRPNYALIYIRASMGEQNKEYLMLVRPKPECNEGEGGRYHGRSPCRPVPRSLGEGGSLRRSAG</sequence>
<protein>
    <submittedName>
        <fullName evidence="2">Uncharacterized protein</fullName>
    </submittedName>
</protein>
<gene>
    <name evidence="2" type="ORF">COT34_00785</name>
</gene>
<accession>A0A2M6T0X7</accession>